<dbReference type="OrthoDB" id="276546at2759"/>
<dbReference type="InterPro" id="IPR013785">
    <property type="entry name" value="Aldolase_TIM"/>
</dbReference>
<dbReference type="InterPro" id="IPR001155">
    <property type="entry name" value="OxRdtase_FMN_N"/>
</dbReference>
<dbReference type="EMBL" id="KN847321">
    <property type="protein sequence ID" value="KIW52212.1"/>
    <property type="molecule type" value="Genomic_DNA"/>
</dbReference>
<dbReference type="Pfam" id="PF00724">
    <property type="entry name" value="Oxidored_FMN"/>
    <property type="match status" value="1"/>
</dbReference>
<dbReference type="GO" id="GO:0010181">
    <property type="term" value="F:FMN binding"/>
    <property type="evidence" value="ECO:0007669"/>
    <property type="project" value="InterPro"/>
</dbReference>
<dbReference type="HOGENOM" id="CLU_012153_0_3_1"/>
<dbReference type="AlphaFoldDB" id="A0A0D2CQE9"/>
<dbReference type="GO" id="GO:0016491">
    <property type="term" value="F:oxidoreductase activity"/>
    <property type="evidence" value="ECO:0007669"/>
    <property type="project" value="InterPro"/>
</dbReference>
<dbReference type="SUPFAM" id="SSF51395">
    <property type="entry name" value="FMN-linked oxidoreductases"/>
    <property type="match status" value="1"/>
</dbReference>
<accession>A0A0D2CQE9</accession>
<proteinExistence type="predicted"/>
<dbReference type="Proteomes" id="UP000054342">
    <property type="component" value="Unassembled WGS sequence"/>
</dbReference>
<evidence type="ECO:0000313" key="3">
    <source>
        <dbReference type="Proteomes" id="UP000054342"/>
    </source>
</evidence>
<keyword evidence="3" id="KW-1185">Reference proteome</keyword>
<dbReference type="PANTHER" id="PTHR22893:SF93">
    <property type="entry name" value="HYPOTHETICAL OXIDOREDUCTASE (EUROFUNG)"/>
    <property type="match status" value="1"/>
</dbReference>
<gene>
    <name evidence="2" type="ORF">PV05_07873</name>
</gene>
<dbReference type="InterPro" id="IPR045247">
    <property type="entry name" value="Oye-like"/>
</dbReference>
<dbReference type="RefSeq" id="XP_013312796.1">
    <property type="nucleotide sequence ID" value="XM_013457342.1"/>
</dbReference>
<protein>
    <recommendedName>
        <fullName evidence="1">NADH:flavin oxidoreductase/NADH oxidase N-terminal domain-containing protein</fullName>
    </recommendedName>
</protein>
<name>A0A0D2CQE9_9EURO</name>
<dbReference type="Gene3D" id="3.20.20.70">
    <property type="entry name" value="Aldolase class I"/>
    <property type="match status" value="1"/>
</dbReference>
<reference evidence="2 3" key="1">
    <citation type="submission" date="2015-01" db="EMBL/GenBank/DDBJ databases">
        <title>The Genome Sequence of Exophiala xenobiotica CBS118157.</title>
        <authorList>
            <consortium name="The Broad Institute Genomics Platform"/>
            <person name="Cuomo C."/>
            <person name="de Hoog S."/>
            <person name="Gorbushina A."/>
            <person name="Stielow B."/>
            <person name="Teixiera M."/>
            <person name="Abouelleil A."/>
            <person name="Chapman S.B."/>
            <person name="Priest M."/>
            <person name="Young S.K."/>
            <person name="Wortman J."/>
            <person name="Nusbaum C."/>
            <person name="Birren B."/>
        </authorList>
    </citation>
    <scope>NUCLEOTIDE SEQUENCE [LARGE SCALE GENOMIC DNA]</scope>
    <source>
        <strain evidence="2 3">CBS 118157</strain>
    </source>
</reference>
<organism evidence="2 3">
    <name type="scientific">Exophiala xenobiotica</name>
    <dbReference type="NCBI Taxonomy" id="348802"/>
    <lineage>
        <taxon>Eukaryota</taxon>
        <taxon>Fungi</taxon>
        <taxon>Dikarya</taxon>
        <taxon>Ascomycota</taxon>
        <taxon>Pezizomycotina</taxon>
        <taxon>Eurotiomycetes</taxon>
        <taxon>Chaetothyriomycetidae</taxon>
        <taxon>Chaetothyriales</taxon>
        <taxon>Herpotrichiellaceae</taxon>
        <taxon>Exophiala</taxon>
    </lineage>
</organism>
<dbReference type="PANTHER" id="PTHR22893">
    <property type="entry name" value="NADH OXIDOREDUCTASE-RELATED"/>
    <property type="match status" value="1"/>
</dbReference>
<evidence type="ECO:0000313" key="2">
    <source>
        <dbReference type="EMBL" id="KIW52212.1"/>
    </source>
</evidence>
<dbReference type="GeneID" id="25329781"/>
<evidence type="ECO:0000259" key="1">
    <source>
        <dbReference type="Pfam" id="PF00724"/>
    </source>
</evidence>
<feature type="domain" description="NADH:flavin oxidoreductase/NADH oxidase N-terminal" evidence="1">
    <location>
        <begin position="4"/>
        <end position="366"/>
    </location>
</feature>
<dbReference type="STRING" id="348802.A0A0D2CQE9"/>
<sequence length="397" mass="44027">MSSLLEPAIIEKGLTLRNRVAMASMTRNRCVDSFKPGPAQVRYYADRARDGPGIIVSEGIFVDWAGTDWKHAPVMASNEHAQAWRAVVDAVHNEGAYMFFQAWHAGRCQNDQMPIMKSTGRPVLAPSSVPAEDGKYHDLPGIPGHTKNAKAIENPRDVIETYRRSILLAKMAGFDGVELLCQGGYLPHQFMNSRANKRTDAYGGSVENRCRFTLELVDAISKEFGGPEFICVKISPTDVLNDSVVTFDEMQETYTYLIKELVGRKVGIINICRRGANIGAESANPEGYLSYFPRPEGYPLPSNYDPVLDFGGLVKCPGSASTLMANQDYDVEEANRLVKEGKIDLVMIGRPFIYNPDVVNRINKGVSFAKNDRGHSVYYGPYLEPDENYNDWPVAAA</sequence>